<keyword evidence="2 5" id="KW-0812">Transmembrane</keyword>
<feature type="transmembrane region" description="Helical" evidence="5">
    <location>
        <begin position="392"/>
        <end position="419"/>
    </location>
</feature>
<dbReference type="RefSeq" id="WP_281837585.1">
    <property type="nucleotide sequence ID" value="NZ_BSDY01000028.1"/>
</dbReference>
<dbReference type="InterPro" id="IPR049453">
    <property type="entry name" value="Memb_transporter_dom"/>
</dbReference>
<reference evidence="7" key="1">
    <citation type="submission" date="2022-12" db="EMBL/GenBank/DDBJ databases">
        <title>Reference genome sequencing for broad-spectrum identification of bacterial and archaeal isolates by mass spectrometry.</title>
        <authorList>
            <person name="Sekiguchi Y."/>
            <person name="Tourlousse D.M."/>
        </authorList>
    </citation>
    <scope>NUCLEOTIDE SEQUENCE</scope>
    <source>
        <strain evidence="7">10succ1</strain>
    </source>
</reference>
<keyword evidence="4 5" id="KW-0472">Membrane</keyword>
<feature type="transmembrane region" description="Helical" evidence="5">
    <location>
        <begin position="133"/>
        <end position="153"/>
    </location>
</feature>
<evidence type="ECO:0000256" key="3">
    <source>
        <dbReference type="ARBA" id="ARBA00022989"/>
    </source>
</evidence>
<name>A0A9W6GPD6_9FUSO</name>
<protein>
    <recommendedName>
        <fullName evidence="6">Integral membrane bound transporter domain-containing protein</fullName>
    </recommendedName>
</protein>
<evidence type="ECO:0000256" key="1">
    <source>
        <dbReference type="ARBA" id="ARBA00004141"/>
    </source>
</evidence>
<comment type="subcellular location">
    <subcellularLocation>
        <location evidence="1">Membrane</location>
        <topology evidence="1">Multi-pass membrane protein</topology>
    </subcellularLocation>
</comment>
<feature type="transmembrane region" description="Helical" evidence="5">
    <location>
        <begin position="63"/>
        <end position="91"/>
    </location>
</feature>
<feature type="transmembrane region" description="Helical" evidence="5">
    <location>
        <begin position="368"/>
        <end position="385"/>
    </location>
</feature>
<proteinExistence type="predicted"/>
<accession>A0A9W6GPD6</accession>
<feature type="transmembrane region" description="Helical" evidence="5">
    <location>
        <begin position="439"/>
        <end position="457"/>
    </location>
</feature>
<evidence type="ECO:0000256" key="5">
    <source>
        <dbReference type="SAM" id="Phobius"/>
    </source>
</evidence>
<organism evidence="7 8">
    <name type="scientific">Propionigenium maris DSM 9537</name>
    <dbReference type="NCBI Taxonomy" id="1123000"/>
    <lineage>
        <taxon>Bacteria</taxon>
        <taxon>Fusobacteriati</taxon>
        <taxon>Fusobacteriota</taxon>
        <taxon>Fusobacteriia</taxon>
        <taxon>Fusobacteriales</taxon>
        <taxon>Fusobacteriaceae</taxon>
        <taxon>Propionigenium</taxon>
    </lineage>
</organism>
<evidence type="ECO:0000313" key="7">
    <source>
        <dbReference type="EMBL" id="GLI57910.1"/>
    </source>
</evidence>
<dbReference type="EMBL" id="BSDY01000028">
    <property type="protein sequence ID" value="GLI57910.1"/>
    <property type="molecule type" value="Genomic_DNA"/>
</dbReference>
<keyword evidence="3 5" id="KW-1133">Transmembrane helix</keyword>
<feature type="domain" description="Integral membrane bound transporter" evidence="6">
    <location>
        <begin position="330"/>
        <end position="451"/>
    </location>
</feature>
<keyword evidence="8" id="KW-1185">Reference proteome</keyword>
<feature type="transmembrane region" description="Helical" evidence="5">
    <location>
        <begin position="12"/>
        <end position="28"/>
    </location>
</feature>
<evidence type="ECO:0000259" key="6">
    <source>
        <dbReference type="Pfam" id="PF13515"/>
    </source>
</evidence>
<gene>
    <name evidence="7" type="ORF">PM10SUCC1_34240</name>
</gene>
<dbReference type="Pfam" id="PF13515">
    <property type="entry name" value="FUSC_2"/>
    <property type="match status" value="1"/>
</dbReference>
<comment type="caution">
    <text evidence="7">The sequence shown here is derived from an EMBL/GenBank/DDBJ whole genome shotgun (WGS) entry which is preliminary data.</text>
</comment>
<dbReference type="Proteomes" id="UP001144471">
    <property type="component" value="Unassembled WGS sequence"/>
</dbReference>
<dbReference type="AlphaFoldDB" id="A0A9W6GPD6"/>
<evidence type="ECO:0000256" key="4">
    <source>
        <dbReference type="ARBA" id="ARBA00023136"/>
    </source>
</evidence>
<evidence type="ECO:0000313" key="8">
    <source>
        <dbReference type="Proteomes" id="UP001144471"/>
    </source>
</evidence>
<sequence length="610" mass="70044">MLYIERIKRAGRVTFIGFLPFIVVYYTLGLSPAVLSGIGAVHTYFVTSKGFNRRRVVLRTVKLILGINLAVLLALLTMGGVFPLLTITFLFVGVVTFFSFEEYLGGFMAHRPILLIYLLSLSNKSLASSLTNMAGVSIGIILSVMTPQILWAADPDKIMRGLVEDYLDKILGEVMSYKSKKNTSKVREETRASYQKFLGEFYKSSYGPLLSTSHGRDLFDFALALHNYIECIRRDFNRDKITSEKLLRSETFIKGLKKLKGTSEAYPELENTLEKILVDKKIDLIAPRDSGSSPYHPSSKNYFLWLKRALNPHSARFRYAMKMSIVVTLGVFLAREYSLEKSIWLPTTMLVLTLPYSKDTRRKTINRIAGTLLGILLASIVIPLIETNTLKAVLAISSFFPAFFFLGVNYPVMVMFTTLSTILMTISYLSPEAVYLQRGFYTILAGVIVVVAEYLFLDREHMGIKIRLIAMFKNDLLILRRIDGLHREEKREHIDDLLLKGYLYRELLMRRVKEIDNTQYQRIIRGSGIFMDKLMFLYSEFKNQSLSEIHIEDLRIMEEFLEAYISFIERGEKEKLSLILNKILEDLEWKERSTVEISELLNHFMEGAKE</sequence>
<evidence type="ECO:0000256" key="2">
    <source>
        <dbReference type="ARBA" id="ARBA00022692"/>
    </source>
</evidence>
<dbReference type="GO" id="GO:0016020">
    <property type="term" value="C:membrane"/>
    <property type="evidence" value="ECO:0007669"/>
    <property type="project" value="UniProtKB-SubCell"/>
</dbReference>